<keyword evidence="2" id="KW-1185">Reference proteome</keyword>
<protein>
    <recommendedName>
        <fullName evidence="3">EGF-like domain-containing protein</fullName>
    </recommendedName>
</protein>
<dbReference type="EMBL" id="CAJPEV010001938">
    <property type="protein sequence ID" value="CAG0894984.1"/>
    <property type="molecule type" value="Genomic_DNA"/>
</dbReference>
<evidence type="ECO:0000313" key="1">
    <source>
        <dbReference type="EMBL" id="CAD7248659.1"/>
    </source>
</evidence>
<dbReference type="AlphaFoldDB" id="A0A7R9A7T9"/>
<reference evidence="1" key="1">
    <citation type="submission" date="2020-11" db="EMBL/GenBank/DDBJ databases">
        <authorList>
            <person name="Tran Van P."/>
        </authorList>
    </citation>
    <scope>NUCLEOTIDE SEQUENCE</scope>
</reference>
<dbReference type="EMBL" id="LR901455">
    <property type="protein sequence ID" value="CAD7248659.1"/>
    <property type="molecule type" value="Genomic_DNA"/>
</dbReference>
<name>A0A7R9A7T9_9CRUS</name>
<dbReference type="Proteomes" id="UP000677054">
    <property type="component" value="Unassembled WGS sequence"/>
</dbReference>
<evidence type="ECO:0000313" key="2">
    <source>
        <dbReference type="Proteomes" id="UP000677054"/>
    </source>
</evidence>
<organism evidence="1">
    <name type="scientific">Darwinula stevensoni</name>
    <dbReference type="NCBI Taxonomy" id="69355"/>
    <lineage>
        <taxon>Eukaryota</taxon>
        <taxon>Metazoa</taxon>
        <taxon>Ecdysozoa</taxon>
        <taxon>Arthropoda</taxon>
        <taxon>Crustacea</taxon>
        <taxon>Oligostraca</taxon>
        <taxon>Ostracoda</taxon>
        <taxon>Podocopa</taxon>
        <taxon>Podocopida</taxon>
        <taxon>Darwinulocopina</taxon>
        <taxon>Darwinuloidea</taxon>
        <taxon>Darwinulidae</taxon>
        <taxon>Darwinula</taxon>
    </lineage>
</organism>
<gene>
    <name evidence="1" type="ORF">DSTB1V02_LOCUS8470</name>
</gene>
<accession>A0A7R9A7T9</accession>
<evidence type="ECO:0008006" key="3">
    <source>
        <dbReference type="Google" id="ProtNLM"/>
    </source>
</evidence>
<feature type="non-terminal residue" evidence="1">
    <location>
        <position position="112"/>
    </location>
</feature>
<proteinExistence type="predicted"/>
<sequence>AAIETQCSSQTDCVEHALCNDEDGGSFCKCEEDPDKPWIVEDGHCKLGYWTKCDCDEECVKNALCTQKRCKCIENFSGDPDQCGLGSAQTAPTSIRWRIARRHRRQCGGTFG</sequence>